<dbReference type="Proteomes" id="UP000252015">
    <property type="component" value="Unassembled WGS sequence"/>
</dbReference>
<accession>A0A375Z079</accession>
<gene>
    <name evidence="1" type="ORF">MSP7336_02760</name>
</gene>
<organism evidence="1 2">
    <name type="scientific">Mycobacterium shimoidei</name>
    <dbReference type="NCBI Taxonomy" id="29313"/>
    <lineage>
        <taxon>Bacteria</taxon>
        <taxon>Bacillati</taxon>
        <taxon>Actinomycetota</taxon>
        <taxon>Actinomycetes</taxon>
        <taxon>Mycobacteriales</taxon>
        <taxon>Mycobacteriaceae</taxon>
        <taxon>Mycobacterium</taxon>
    </lineage>
</organism>
<evidence type="ECO:0000313" key="1">
    <source>
        <dbReference type="EMBL" id="SRX94506.1"/>
    </source>
</evidence>
<name>A0A375Z079_MYCSH</name>
<evidence type="ECO:0000313" key="2">
    <source>
        <dbReference type="Proteomes" id="UP000252015"/>
    </source>
</evidence>
<proteinExistence type="predicted"/>
<dbReference type="RefSeq" id="WP_113963926.1">
    <property type="nucleotide sequence ID" value="NZ_UEGW01000001.1"/>
</dbReference>
<dbReference type="AlphaFoldDB" id="A0A375Z079"/>
<sequence>MTDPLDALLDTIDALEADRGADSDARSAGDPFPWTDAAWWSPGDGHGDLDEPLIPWDVPGRVITLTAHLGDGRAARWSMLTGWSGDECVVRAAQAVADLYSELGEMCAAARGLIGVAVDGWVSEPTWIAARL</sequence>
<protein>
    <submittedName>
        <fullName evidence="1">Uncharacterized protein</fullName>
    </submittedName>
</protein>
<dbReference type="EMBL" id="UEGW01000001">
    <property type="protein sequence ID" value="SRX94506.1"/>
    <property type="molecule type" value="Genomic_DNA"/>
</dbReference>
<reference evidence="1 2" key="1">
    <citation type="submission" date="2018-05" db="EMBL/GenBank/DDBJ databases">
        <authorList>
            <consortium name="IHU Genomes"/>
        </authorList>
    </citation>
    <scope>NUCLEOTIDE SEQUENCE [LARGE SCALE GENOMIC DNA]</scope>
    <source>
        <strain evidence="1 2">P7336</strain>
    </source>
</reference>
<keyword evidence="2" id="KW-1185">Reference proteome</keyword>